<evidence type="ECO:0000256" key="1">
    <source>
        <dbReference type="ARBA" id="ARBA00004418"/>
    </source>
</evidence>
<dbReference type="InterPro" id="IPR008929">
    <property type="entry name" value="Chondroitin_lyas"/>
</dbReference>
<dbReference type="eggNOG" id="ENOG502Z7XC">
    <property type="taxonomic scope" value="Bacteria"/>
</dbReference>
<dbReference type="Pfam" id="PF07940">
    <property type="entry name" value="Hepar_II_III_C"/>
    <property type="match status" value="1"/>
</dbReference>
<accession>A0A059FS10</accession>
<evidence type="ECO:0000313" key="8">
    <source>
        <dbReference type="Proteomes" id="UP000025171"/>
    </source>
</evidence>
<evidence type="ECO:0000313" key="7">
    <source>
        <dbReference type="EMBL" id="KCZ93450.1"/>
    </source>
</evidence>
<protein>
    <submittedName>
        <fullName evidence="7">Heparinase II/III</fullName>
    </submittedName>
</protein>
<dbReference type="SUPFAM" id="SSF48230">
    <property type="entry name" value="Chondroitin AC/alginate lyase"/>
    <property type="match status" value="1"/>
</dbReference>
<dbReference type="GO" id="GO:0016829">
    <property type="term" value="F:lyase activity"/>
    <property type="evidence" value="ECO:0007669"/>
    <property type="project" value="UniProtKB-KW"/>
</dbReference>
<dbReference type="Proteomes" id="UP000025171">
    <property type="component" value="Unassembled WGS sequence"/>
</dbReference>
<evidence type="ECO:0000256" key="2">
    <source>
        <dbReference type="ARBA" id="ARBA00022729"/>
    </source>
</evidence>
<dbReference type="InterPro" id="IPR012480">
    <property type="entry name" value="Hepar_II_III_C"/>
</dbReference>
<dbReference type="InterPro" id="IPR008397">
    <property type="entry name" value="Alginate_lyase_dom"/>
</dbReference>
<organism evidence="7 8">
    <name type="scientific">Hyphomonas johnsonii MHS-2</name>
    <dbReference type="NCBI Taxonomy" id="1280950"/>
    <lineage>
        <taxon>Bacteria</taxon>
        <taxon>Pseudomonadati</taxon>
        <taxon>Pseudomonadota</taxon>
        <taxon>Alphaproteobacteria</taxon>
        <taxon>Hyphomonadales</taxon>
        <taxon>Hyphomonadaceae</taxon>
        <taxon>Hyphomonas</taxon>
    </lineage>
</organism>
<dbReference type="Pfam" id="PF05426">
    <property type="entry name" value="Alginate_lyase"/>
    <property type="match status" value="1"/>
</dbReference>
<proteinExistence type="predicted"/>
<evidence type="ECO:0000256" key="4">
    <source>
        <dbReference type="ARBA" id="ARBA00023239"/>
    </source>
</evidence>
<dbReference type="Gene3D" id="2.70.98.70">
    <property type="match status" value="1"/>
</dbReference>
<keyword evidence="2" id="KW-0732">Signal</keyword>
<evidence type="ECO:0000259" key="5">
    <source>
        <dbReference type="Pfam" id="PF05426"/>
    </source>
</evidence>
<dbReference type="AlphaFoldDB" id="A0A059FS10"/>
<dbReference type="PATRIC" id="fig|1280950.3.peg.1275"/>
<dbReference type="GO" id="GO:0042597">
    <property type="term" value="C:periplasmic space"/>
    <property type="evidence" value="ECO:0007669"/>
    <property type="project" value="UniProtKB-SubCell"/>
</dbReference>
<name>A0A059FS10_9PROT</name>
<comment type="subcellular location">
    <subcellularLocation>
        <location evidence="1">Periplasm</location>
    </subcellularLocation>
</comment>
<dbReference type="PANTHER" id="PTHR39210:SF1">
    <property type="entry name" value="HEPARIN-SULFATE LYASE"/>
    <property type="match status" value="1"/>
</dbReference>
<feature type="domain" description="Heparinase II/III-like C-terminal" evidence="6">
    <location>
        <begin position="374"/>
        <end position="576"/>
    </location>
</feature>
<evidence type="ECO:0000259" key="6">
    <source>
        <dbReference type="Pfam" id="PF07940"/>
    </source>
</evidence>
<dbReference type="EMBL" id="ARYK01000002">
    <property type="protein sequence ID" value="KCZ93450.1"/>
    <property type="molecule type" value="Genomic_DNA"/>
</dbReference>
<comment type="caution">
    <text evidence="7">The sequence shown here is derived from an EMBL/GenBank/DDBJ whole genome shotgun (WGS) entry which is preliminary data.</text>
</comment>
<gene>
    <name evidence="7" type="ORF">HJO_06335</name>
</gene>
<reference evidence="7 8" key="1">
    <citation type="journal article" date="2014" name="Antonie Van Leeuwenhoek">
        <title>Hyphomonas beringensis sp. nov. and Hyphomonas chukchiensis sp. nov., isolated from surface seawater of the Bering Sea and Chukchi Sea.</title>
        <authorList>
            <person name="Li C."/>
            <person name="Lai Q."/>
            <person name="Li G."/>
            <person name="Dong C."/>
            <person name="Wang J."/>
            <person name="Liao Y."/>
            <person name="Shao Z."/>
        </authorList>
    </citation>
    <scope>NUCLEOTIDE SEQUENCE [LARGE SCALE GENOMIC DNA]</scope>
    <source>
        <strain evidence="7 8">MHS-2</strain>
    </source>
</reference>
<dbReference type="STRING" id="1280950.HJO_06335"/>
<dbReference type="PANTHER" id="PTHR39210">
    <property type="entry name" value="HEPARIN-SULFATE LYASE"/>
    <property type="match status" value="1"/>
</dbReference>
<evidence type="ECO:0000256" key="3">
    <source>
        <dbReference type="ARBA" id="ARBA00022764"/>
    </source>
</evidence>
<keyword evidence="8" id="KW-1185">Reference proteome</keyword>
<keyword evidence="3" id="KW-0574">Periplasm</keyword>
<dbReference type="Gene3D" id="1.50.10.100">
    <property type="entry name" value="Chondroitin AC/alginate lyase"/>
    <property type="match status" value="1"/>
</dbReference>
<keyword evidence="4" id="KW-0456">Lyase</keyword>
<sequence length="739" mass="80398">MNQPFSHPGHWARTAGLALFGITLVACSTANPVDVHARPGVAAPSGETLFDHSIAALRASVDERRAEGVDVPVPVDAGGGYTHEQHKQNAKTIYEAGMLYQLTGESKYLDFAARILSDYSDLYPTLGLHPQVNPETPSRLFWQGLNEAMWLVYAVQGYDAIQDDLSAEQRSKIEDQLLRPMADFLSVGSPQTFDRIHNHGTWAAAAVGMTGYALGERDYVEKALYGLDKSGDAGFIKQVDALFSPDGYYAEGPYYQRFALMPFVLFAQAIERGDPELRIFEHRGGVLRKAITANIQETYGGRFFPINDAIREKGLNTAELRYAVAIAYDLTGDASLLSIAQQQKSIVPTPEGKKLSDAIAAGKSKPFAFKSQKLRDGPDGDRGALITLRSGPEPDAAALVFKATSQGLGHGHFDRLGLLYYDNGDEVVADYGAARFLNVEPKDGGRYLPENASWAKQTVAHNTLVVDQSSQFDGDWEEGEAYTPTILAFDDTVGASYAAAEITTAYTGVTYQRVVAMVDRDGGGSYVIDVVRGASDAPHTYDLPVHFKGQLIETNLPFTYAVAQLVPLGIRAGYQHLWKTAEASGVAAGVTSDLSFLIDDQFYTLTFTARQTLGAYLTRLGANDPNNNLRNEQAMILRATGKDATFLSVYERHGRYDNDEEVTVFSGGSVERLDISRSGRSDVYTVIPKSGGSIRVLFSDDTAPTATHQIQLDDQTVNWNGPVGLHISAGTEHSTKGEN</sequence>
<feature type="domain" description="Alginate lyase" evidence="5">
    <location>
        <begin position="87"/>
        <end position="295"/>
    </location>
</feature>